<dbReference type="InterPro" id="IPR050059">
    <property type="entry name" value="ATP_synthase_B_chain"/>
</dbReference>
<evidence type="ECO:0000256" key="15">
    <source>
        <dbReference type="HAMAP-Rule" id="MF_01398"/>
    </source>
</evidence>
<evidence type="ECO:0000256" key="2">
    <source>
        <dbReference type="ARBA" id="ARBA00022448"/>
    </source>
</evidence>
<evidence type="ECO:0000256" key="7">
    <source>
        <dbReference type="ARBA" id="ARBA00022989"/>
    </source>
</evidence>
<comment type="subunit">
    <text evidence="13">F-type ATPases have 2 components, F(1) - the catalytic core - and F(0) - the membrane proton channel. F(1) has five subunits: alpha(3), beta(3), gamma(1), delta(1), epsilon(1). F(0) has four main subunits: a(1), b(2) and c(10-14). The alpha and beta chains form an alternating ring which encloses part of the gamma chain. F(1) is attached to F(0) by a central stalk formed by the gamma and epsilon chains, while a peripheral stalk is formed by the delta and b chains.</text>
</comment>
<keyword evidence="5 15" id="KW-0812">Transmembrane</keyword>
<comment type="function">
    <text evidence="11 15">F(1)F(0) ATP synthase produces ATP from ADP in the presence of a proton or sodium gradient. F-type ATPases consist of two structural domains, F(1) containing the extramembraneous catalytic core and F(0) containing the membrane proton channel, linked together by a central stalk and a peripheral stalk. During catalysis, ATP synthesis in the catalytic domain of F(1) is coupled via a rotary mechanism of the central stalk subunits to proton translocation.</text>
</comment>
<evidence type="ECO:0000256" key="1">
    <source>
        <dbReference type="ARBA" id="ARBA00005513"/>
    </source>
</evidence>
<evidence type="ECO:0000256" key="3">
    <source>
        <dbReference type="ARBA" id="ARBA00022475"/>
    </source>
</evidence>
<keyword evidence="6 15" id="KW-0375">Hydrogen ion transport</keyword>
<reference evidence="19" key="1">
    <citation type="journal article" date="2019" name="Int. J. Syst. Evol. Microbiol.">
        <title>The Global Catalogue of Microorganisms (GCM) 10K type strain sequencing project: providing services to taxonomists for standard genome sequencing and annotation.</title>
        <authorList>
            <consortium name="The Broad Institute Genomics Platform"/>
            <consortium name="The Broad Institute Genome Sequencing Center for Infectious Disease"/>
            <person name="Wu L."/>
            <person name="Ma J."/>
        </authorList>
    </citation>
    <scope>NUCLEOTIDE SEQUENCE [LARGE SCALE GENOMIC DNA]</scope>
    <source>
        <strain evidence="19">JCM 15421</strain>
    </source>
</reference>
<comment type="subunit">
    <text evidence="15">F-type ATPases have 2 components, F(1) - the catalytic core - and F(0) - the membrane proton channel. F(1) has five subunits: alpha(3), beta(3), gamma(1), delta(1), epsilon(1). F(0) has three main subunits: a(1), b(2) and c(10-14). The alpha and beta chains form an alternating ring which encloses part of the gamma chain. F(1) is attached to F(0) by a central stalk formed by the gamma and epsilon chains, while a peripheral stalk is formed by the delta and b chains.</text>
</comment>
<dbReference type="PANTHER" id="PTHR33445:SF1">
    <property type="entry name" value="ATP SYNTHASE SUBUNIT B"/>
    <property type="match status" value="1"/>
</dbReference>
<keyword evidence="19" id="KW-1185">Reference proteome</keyword>
<protein>
    <recommendedName>
        <fullName evidence="15">ATP synthase subunit b</fullName>
    </recommendedName>
    <alternativeName>
        <fullName evidence="15">ATP synthase F(0) sector subunit b</fullName>
    </alternativeName>
    <alternativeName>
        <fullName evidence="15">ATPase subunit I</fullName>
    </alternativeName>
    <alternativeName>
        <fullName evidence="15">F-type ATPase subunit b</fullName>
        <shortName evidence="15">F-ATPase subunit b</shortName>
    </alternativeName>
</protein>
<dbReference type="SUPFAM" id="SSF81573">
    <property type="entry name" value="F1F0 ATP synthase subunit B, membrane domain"/>
    <property type="match status" value="1"/>
</dbReference>
<evidence type="ECO:0000256" key="16">
    <source>
        <dbReference type="RuleBase" id="RU003848"/>
    </source>
</evidence>
<evidence type="ECO:0000256" key="17">
    <source>
        <dbReference type="SAM" id="Coils"/>
    </source>
</evidence>
<gene>
    <name evidence="15" type="primary">atpF</name>
    <name evidence="18" type="ORF">GCM10009105_21390</name>
</gene>
<evidence type="ECO:0000256" key="13">
    <source>
        <dbReference type="ARBA" id="ARBA00026054"/>
    </source>
</evidence>
<keyword evidence="7 15" id="KW-1133">Transmembrane helix</keyword>
<dbReference type="CDD" id="cd06503">
    <property type="entry name" value="ATP-synt_Fo_b"/>
    <property type="match status" value="1"/>
</dbReference>
<feature type="transmembrane region" description="Helical" evidence="15">
    <location>
        <begin position="20"/>
        <end position="39"/>
    </location>
</feature>
<dbReference type="EMBL" id="BAAAEU010000010">
    <property type="protein sequence ID" value="GAA0715732.1"/>
    <property type="molecule type" value="Genomic_DNA"/>
</dbReference>
<keyword evidence="4 15" id="KW-0138">CF(0)</keyword>
<evidence type="ECO:0000256" key="6">
    <source>
        <dbReference type="ARBA" id="ARBA00022781"/>
    </source>
</evidence>
<evidence type="ECO:0000256" key="4">
    <source>
        <dbReference type="ARBA" id="ARBA00022547"/>
    </source>
</evidence>
<evidence type="ECO:0000256" key="14">
    <source>
        <dbReference type="ARBA" id="ARBA00037847"/>
    </source>
</evidence>
<proteinExistence type="inferred from homology"/>
<organism evidence="18 19">
    <name type="scientific">Dokdonella soli</name>
    <dbReference type="NCBI Taxonomy" id="529810"/>
    <lineage>
        <taxon>Bacteria</taxon>
        <taxon>Pseudomonadati</taxon>
        <taxon>Pseudomonadota</taxon>
        <taxon>Gammaproteobacteria</taxon>
        <taxon>Lysobacterales</taxon>
        <taxon>Rhodanobacteraceae</taxon>
        <taxon>Dokdonella</taxon>
    </lineage>
</organism>
<keyword evidence="17" id="KW-0175">Coiled coil</keyword>
<keyword evidence="10 15" id="KW-0066">ATP synthesis</keyword>
<keyword evidence="9 15" id="KW-0472">Membrane</keyword>
<keyword evidence="3 15" id="KW-1003">Cell membrane</keyword>
<dbReference type="PANTHER" id="PTHR33445">
    <property type="entry name" value="ATP SYNTHASE SUBUNIT B', CHLOROPLASTIC"/>
    <property type="match status" value="1"/>
</dbReference>
<evidence type="ECO:0000256" key="12">
    <source>
        <dbReference type="ARBA" id="ARBA00025614"/>
    </source>
</evidence>
<evidence type="ECO:0000313" key="18">
    <source>
        <dbReference type="EMBL" id="GAA0715732.1"/>
    </source>
</evidence>
<accession>A0ABN1IJU0</accession>
<name>A0ABN1IJU0_9GAMM</name>
<comment type="caution">
    <text evidence="18">The sequence shown here is derived from an EMBL/GenBank/DDBJ whole genome shotgun (WGS) entry which is preliminary data.</text>
</comment>
<dbReference type="Proteomes" id="UP001501523">
    <property type="component" value="Unassembled WGS sequence"/>
</dbReference>
<sequence length="169" mass="18366">MRRPAAVATQEQTMIPNLTLVIQGLAFFAVVLLVMKFGWPHIIAAIEDRQNKIAEGLSQAEKARKELADADARVADEIKKARADAATIIDKAHQQAAQIVDKAKQDAIVEATKQKAIAAADIEAQTHRAREELRGKVASLAVAGAEKILHREIDANAHKALIDQLVTEI</sequence>
<evidence type="ECO:0000256" key="8">
    <source>
        <dbReference type="ARBA" id="ARBA00023065"/>
    </source>
</evidence>
<dbReference type="InterPro" id="IPR002146">
    <property type="entry name" value="ATP_synth_b/b'su_bac/chlpt"/>
</dbReference>
<comment type="subcellular location">
    <subcellularLocation>
        <location evidence="15">Cell membrane</location>
        <topology evidence="15">Single-pass membrane protein</topology>
    </subcellularLocation>
    <subcellularLocation>
        <location evidence="14">Endomembrane system</location>
        <topology evidence="14">Single-pass membrane protein</topology>
    </subcellularLocation>
</comment>
<keyword evidence="2 15" id="KW-0813">Transport</keyword>
<keyword evidence="8 15" id="KW-0406">Ion transport</keyword>
<evidence type="ECO:0000256" key="10">
    <source>
        <dbReference type="ARBA" id="ARBA00023310"/>
    </source>
</evidence>
<dbReference type="Gene3D" id="6.10.250.1580">
    <property type="match status" value="1"/>
</dbReference>
<dbReference type="InterPro" id="IPR028987">
    <property type="entry name" value="ATP_synth_B-like_membr_sf"/>
</dbReference>
<dbReference type="InterPro" id="IPR005864">
    <property type="entry name" value="ATP_synth_F0_bsu_bac"/>
</dbReference>
<dbReference type="NCBIfam" id="NF004411">
    <property type="entry name" value="PRK05759.1-2"/>
    <property type="match status" value="1"/>
</dbReference>
<evidence type="ECO:0000256" key="5">
    <source>
        <dbReference type="ARBA" id="ARBA00022692"/>
    </source>
</evidence>
<comment type="similarity">
    <text evidence="1 15 16">Belongs to the ATPase B chain family.</text>
</comment>
<feature type="coiled-coil region" evidence="17">
    <location>
        <begin position="46"/>
        <end position="80"/>
    </location>
</feature>
<evidence type="ECO:0000256" key="11">
    <source>
        <dbReference type="ARBA" id="ARBA00025198"/>
    </source>
</evidence>
<evidence type="ECO:0000256" key="9">
    <source>
        <dbReference type="ARBA" id="ARBA00023136"/>
    </source>
</evidence>
<evidence type="ECO:0000313" key="19">
    <source>
        <dbReference type="Proteomes" id="UP001501523"/>
    </source>
</evidence>
<comment type="function">
    <text evidence="12">Component of the F(0) channel, it forms part of the peripheral stalk, linking F(1) to F(0). The b'-subunit is a diverged and duplicated form of b found in plants and photosynthetic bacteria.</text>
</comment>
<dbReference type="NCBIfam" id="TIGR01144">
    <property type="entry name" value="ATP_synt_b"/>
    <property type="match status" value="1"/>
</dbReference>
<dbReference type="Pfam" id="PF00430">
    <property type="entry name" value="ATP-synt_B"/>
    <property type="match status" value="1"/>
</dbReference>
<dbReference type="HAMAP" id="MF_01398">
    <property type="entry name" value="ATP_synth_b_bprime"/>
    <property type="match status" value="1"/>
</dbReference>